<dbReference type="EMBL" id="JAKIKS010000043">
    <property type="protein sequence ID" value="MCL1125238.1"/>
    <property type="molecule type" value="Genomic_DNA"/>
</dbReference>
<keyword evidence="1" id="KW-1133">Transmembrane helix</keyword>
<organism evidence="2 3">
    <name type="scientific">Shewanella surugensis</name>
    <dbReference type="NCBI Taxonomy" id="212020"/>
    <lineage>
        <taxon>Bacteria</taxon>
        <taxon>Pseudomonadati</taxon>
        <taxon>Pseudomonadota</taxon>
        <taxon>Gammaproteobacteria</taxon>
        <taxon>Alteromonadales</taxon>
        <taxon>Shewanellaceae</taxon>
        <taxon>Shewanella</taxon>
    </lineage>
</organism>
<feature type="transmembrane region" description="Helical" evidence="1">
    <location>
        <begin position="31"/>
        <end position="50"/>
    </location>
</feature>
<reference evidence="2 3" key="1">
    <citation type="submission" date="2022-01" db="EMBL/GenBank/DDBJ databases">
        <title>Whole genome-based taxonomy of the Shewanellaceae.</title>
        <authorList>
            <person name="Martin-Rodriguez A.J."/>
        </authorList>
    </citation>
    <scope>NUCLEOTIDE SEQUENCE [LARGE SCALE GENOMIC DNA]</scope>
    <source>
        <strain evidence="2 3">DSM 17177</strain>
    </source>
</reference>
<accession>A0ABT0LC05</accession>
<keyword evidence="1" id="KW-0812">Transmembrane</keyword>
<keyword evidence="3" id="KW-1185">Reference proteome</keyword>
<protein>
    <recommendedName>
        <fullName evidence="4">Zinc ribbon domain-containing protein</fullName>
    </recommendedName>
</protein>
<sequence length="89" mass="10203">MNMNSISFWIIFYLIMLALSVIIGYLKGNIIAGFLLGYVLGPIGLILILLSKDRRTIQCHACLEKIHKHSYICPHCQTKVQHKHKKLIN</sequence>
<gene>
    <name evidence="2" type="ORF">L2764_12325</name>
</gene>
<dbReference type="Proteomes" id="UP001203423">
    <property type="component" value="Unassembled WGS sequence"/>
</dbReference>
<comment type="caution">
    <text evidence="2">The sequence shown here is derived from an EMBL/GenBank/DDBJ whole genome shotgun (WGS) entry which is preliminary data.</text>
</comment>
<evidence type="ECO:0008006" key="4">
    <source>
        <dbReference type="Google" id="ProtNLM"/>
    </source>
</evidence>
<evidence type="ECO:0000313" key="3">
    <source>
        <dbReference type="Proteomes" id="UP001203423"/>
    </source>
</evidence>
<evidence type="ECO:0000313" key="2">
    <source>
        <dbReference type="EMBL" id="MCL1125238.1"/>
    </source>
</evidence>
<feature type="transmembrane region" description="Helical" evidence="1">
    <location>
        <begin position="7"/>
        <end position="25"/>
    </location>
</feature>
<evidence type="ECO:0000256" key="1">
    <source>
        <dbReference type="SAM" id="Phobius"/>
    </source>
</evidence>
<dbReference type="RefSeq" id="WP_248940554.1">
    <property type="nucleotide sequence ID" value="NZ_JAKIKS010000043.1"/>
</dbReference>
<keyword evidence="1" id="KW-0472">Membrane</keyword>
<name>A0ABT0LC05_9GAMM</name>
<proteinExistence type="predicted"/>